<gene>
    <name evidence="2" type="ORF">CAAU_2136</name>
</gene>
<comment type="caution">
    <text evidence="2">The sequence shown here is derived from an EMBL/GenBank/DDBJ whole genome shotgun (WGS) entry which is preliminary data.</text>
</comment>
<feature type="domain" description="Amine oxidase" evidence="1">
    <location>
        <begin position="68"/>
        <end position="549"/>
    </location>
</feature>
<dbReference type="EMBL" id="CAKP01000113">
    <property type="protein sequence ID" value="CCJ34220.1"/>
    <property type="molecule type" value="Genomic_DNA"/>
</dbReference>
<dbReference type="Gene3D" id="3.50.50.60">
    <property type="entry name" value="FAD/NAD(P)-binding domain"/>
    <property type="match status" value="1"/>
</dbReference>
<dbReference type="RefSeq" id="WP_008909476.1">
    <property type="nucleotide sequence ID" value="NZ_CAKP01000113.1"/>
</dbReference>
<name>I7K9C4_9CLOT</name>
<dbReference type="PANTHER" id="PTHR10742:SF410">
    <property type="entry name" value="LYSINE-SPECIFIC HISTONE DEMETHYLASE 2"/>
    <property type="match status" value="1"/>
</dbReference>
<evidence type="ECO:0000313" key="2">
    <source>
        <dbReference type="EMBL" id="CCJ34220.1"/>
    </source>
</evidence>
<dbReference type="EC" id="1.13.12.3" evidence="2"/>
<accession>I7K9C4</accession>
<evidence type="ECO:0000259" key="1">
    <source>
        <dbReference type="Pfam" id="PF01593"/>
    </source>
</evidence>
<dbReference type="SUPFAM" id="SSF51905">
    <property type="entry name" value="FAD/NAD(P)-binding domain"/>
    <property type="match status" value="1"/>
</dbReference>
<keyword evidence="2" id="KW-0503">Monooxygenase</keyword>
<dbReference type="PRINTS" id="PR00419">
    <property type="entry name" value="ADXRDTASE"/>
</dbReference>
<dbReference type="PANTHER" id="PTHR10742">
    <property type="entry name" value="FLAVIN MONOAMINE OXIDASE"/>
    <property type="match status" value="1"/>
</dbReference>
<organism evidence="2 3">
    <name type="scientific">Caloramator australicus RC3</name>
    <dbReference type="NCBI Taxonomy" id="857293"/>
    <lineage>
        <taxon>Bacteria</taxon>
        <taxon>Bacillati</taxon>
        <taxon>Bacillota</taxon>
        <taxon>Clostridia</taxon>
        <taxon>Eubacteriales</taxon>
        <taxon>Clostridiaceae</taxon>
        <taxon>Caloramator</taxon>
    </lineage>
</organism>
<dbReference type="Pfam" id="PF01593">
    <property type="entry name" value="Amino_oxidase"/>
    <property type="match status" value="1"/>
</dbReference>
<dbReference type="InterPro" id="IPR002937">
    <property type="entry name" value="Amino_oxidase"/>
</dbReference>
<protein>
    <submittedName>
        <fullName evidence="2">Tryptophan 2-monooxygenase</fullName>
        <ecNumber evidence="2">1.13.12.3</ecNumber>
    </submittedName>
</protein>
<dbReference type="GO" id="GO:0050361">
    <property type="term" value="F:tryptophan 2-monooxygenase activity"/>
    <property type="evidence" value="ECO:0007669"/>
    <property type="project" value="UniProtKB-EC"/>
</dbReference>
<evidence type="ECO:0000313" key="3">
    <source>
        <dbReference type="Proteomes" id="UP000007652"/>
    </source>
</evidence>
<keyword evidence="2" id="KW-0560">Oxidoreductase</keyword>
<dbReference type="Gene3D" id="1.10.405.10">
    <property type="entry name" value="Guanine Nucleotide Dissociation Inhibitor, domain 1"/>
    <property type="match status" value="1"/>
</dbReference>
<proteinExistence type="predicted"/>
<keyword evidence="3" id="KW-1185">Reference proteome</keyword>
<dbReference type="Gene3D" id="3.90.660.10">
    <property type="match status" value="1"/>
</dbReference>
<dbReference type="Proteomes" id="UP000007652">
    <property type="component" value="Unassembled WGS sequence"/>
</dbReference>
<dbReference type="SUPFAM" id="SSF54373">
    <property type="entry name" value="FAD-linked reductases, C-terminal domain"/>
    <property type="match status" value="1"/>
</dbReference>
<sequence length="558" mass="64508">MKNEVPYQVPNPTDVERHAILRFFLKSDNREEDFHEIIKLLSPPPNIEKIASKEQGKKFKVAIIGAGLSGLCAAYELNKIGCDITIFEASNRIGGRVKTHFFDKSKNQYGELGPMRIPPSHETTWHYINEFKLRTIPFISKSTSSLFFVRNSYAINNPVSIMENIYPQFDLPDREKKRTPDELIGKLYKKYFFSLSKEERKELLQIKRDYSKKIKEIQSISLRQGYENVGLSQNAISLISNISALEGDLINISLIEILAEYYTLDFLYTYTIKGGIINLPLAFYNQLINSKGPGKVNFRLHSLVNSIIQSPYDGRKIILEILDLNDNSYFYNDFDFVICAIPFSSLRRIKVNPPFTVRKMQAINELNYEIGQKTFLYLKERFWERDKNNPLSGTTLTDLITILTVYPSDHLVPIKGELFKYKLKENTSYKEPGTLLASYNWNQNAVRLGKEYENLRITEIIRSIEKIHKLPEGYMDNNLIDYTYILWSEVPFIWGGVCFMLPNQKELFLYDSTTPEMNGRVHFAGEHVSTKHGWMQGALQSGMLVANNIAKLIRDNDK</sequence>
<dbReference type="InterPro" id="IPR050281">
    <property type="entry name" value="Flavin_monoamine_oxidase"/>
</dbReference>
<dbReference type="STRING" id="857293.CAAU_2136"/>
<dbReference type="InterPro" id="IPR036188">
    <property type="entry name" value="FAD/NAD-bd_sf"/>
</dbReference>
<reference evidence="2 3" key="1">
    <citation type="journal article" date="2011" name="J. Bacteriol.">
        <title>Draft genome sequence of Caloramator australicus strain RC3T, a thermoanaerobe from the Great Artesian Basin of Australia.</title>
        <authorList>
            <person name="Ogg C.D."/>
            <person name="Patel B.K.C."/>
        </authorList>
    </citation>
    <scope>NUCLEOTIDE SEQUENCE [LARGE SCALE GENOMIC DNA]</scope>
    <source>
        <strain evidence="2 3">RC3</strain>
    </source>
</reference>
<dbReference type="eggNOG" id="COG1231">
    <property type="taxonomic scope" value="Bacteria"/>
</dbReference>
<dbReference type="AlphaFoldDB" id="I7K9C4"/>
<dbReference type="OrthoDB" id="25353at2"/>